<dbReference type="AlphaFoldDB" id="N1Q2B5"/>
<dbReference type="InterPro" id="IPR012677">
    <property type="entry name" value="Nucleotide-bd_a/b_plait_sf"/>
</dbReference>
<keyword evidence="3" id="KW-1185">Reference proteome</keyword>
<evidence type="ECO:0000313" key="3">
    <source>
        <dbReference type="Proteomes" id="UP000016933"/>
    </source>
</evidence>
<dbReference type="InterPro" id="IPR035979">
    <property type="entry name" value="RBD_domain_sf"/>
</dbReference>
<feature type="compositionally biased region" description="Gly residues" evidence="1">
    <location>
        <begin position="34"/>
        <end position="56"/>
    </location>
</feature>
<organism evidence="2 3">
    <name type="scientific">Dothistroma septosporum (strain NZE10 / CBS 128990)</name>
    <name type="common">Red band needle blight fungus</name>
    <name type="synonym">Mycosphaerella pini</name>
    <dbReference type="NCBI Taxonomy" id="675120"/>
    <lineage>
        <taxon>Eukaryota</taxon>
        <taxon>Fungi</taxon>
        <taxon>Dikarya</taxon>
        <taxon>Ascomycota</taxon>
        <taxon>Pezizomycotina</taxon>
        <taxon>Dothideomycetes</taxon>
        <taxon>Dothideomycetidae</taxon>
        <taxon>Mycosphaerellales</taxon>
        <taxon>Mycosphaerellaceae</taxon>
        <taxon>Dothistroma</taxon>
    </lineage>
</organism>
<feature type="region of interest" description="Disordered" evidence="1">
    <location>
        <begin position="613"/>
        <end position="636"/>
    </location>
</feature>
<proteinExistence type="predicted"/>
<reference evidence="2 3" key="2">
    <citation type="journal article" date="2012" name="PLoS Pathog.">
        <title>Diverse lifestyles and strategies of plant pathogenesis encoded in the genomes of eighteen Dothideomycetes fungi.</title>
        <authorList>
            <person name="Ohm R.A."/>
            <person name="Feau N."/>
            <person name="Henrissat B."/>
            <person name="Schoch C.L."/>
            <person name="Horwitz B.A."/>
            <person name="Barry K.W."/>
            <person name="Condon B.J."/>
            <person name="Copeland A.C."/>
            <person name="Dhillon B."/>
            <person name="Glaser F."/>
            <person name="Hesse C.N."/>
            <person name="Kosti I."/>
            <person name="LaButti K."/>
            <person name="Lindquist E.A."/>
            <person name="Lucas S."/>
            <person name="Salamov A.A."/>
            <person name="Bradshaw R.E."/>
            <person name="Ciuffetti L."/>
            <person name="Hamelin R.C."/>
            <person name="Kema G.H.J."/>
            <person name="Lawrence C."/>
            <person name="Scott J.A."/>
            <person name="Spatafora J.W."/>
            <person name="Turgeon B.G."/>
            <person name="de Wit P.J.G.M."/>
            <person name="Zhong S."/>
            <person name="Goodwin S.B."/>
            <person name="Grigoriev I.V."/>
        </authorList>
    </citation>
    <scope>NUCLEOTIDE SEQUENCE [LARGE SCALE GENOMIC DNA]</scope>
    <source>
        <strain evidence="3">NZE10 / CBS 128990</strain>
    </source>
</reference>
<protein>
    <submittedName>
        <fullName evidence="2">Uncharacterized protein</fullName>
    </submittedName>
</protein>
<evidence type="ECO:0000313" key="2">
    <source>
        <dbReference type="EMBL" id="EME48599.1"/>
    </source>
</evidence>
<evidence type="ECO:0000256" key="1">
    <source>
        <dbReference type="SAM" id="MobiDB-lite"/>
    </source>
</evidence>
<dbReference type="STRING" id="675120.N1Q2B5"/>
<feature type="region of interest" description="Disordered" evidence="1">
    <location>
        <begin position="141"/>
        <end position="173"/>
    </location>
</feature>
<dbReference type="eggNOG" id="ENOG502RY8V">
    <property type="taxonomic scope" value="Eukaryota"/>
</dbReference>
<dbReference type="Proteomes" id="UP000016933">
    <property type="component" value="Unassembled WGS sequence"/>
</dbReference>
<feature type="region of interest" description="Disordered" evidence="1">
    <location>
        <begin position="676"/>
        <end position="700"/>
    </location>
</feature>
<sequence length="700" mass="75659">MYSNNTYQSVPPPQPNRYAPARNDDSIGPTPYHGGTGGGGAGGGGYFGGFGSGLGNGRFDLNPSVPRYQPPQRRQGDEEVVRPESSASNTTFASQMPPLPARPSTFSRPPNGGPPSSTYGYGGTAGTMNGLGAGLGGMTLGGATAQSRGPPAVRENRDYGNGPFSNFSGHTGYGGYDGSDNHTLSRHDSVVSTKGPSASYLASQIMSGSTEDPFDRGLNRYDTPGKNVIPTLGPARFKDSKMFSVAEVGNPDTVITHPAPPQRSGPSLVPDWLPLAMQGFMKPSLDEAFEAIPLLELCRDVHPSTAGVVRIKDIPYQTTRQEMTAFVGRNAQILRMPEGSPYHAVHIMMERETGKTMDCFVEFSSPTEAGWVVRQFQRRIDSNRPPKVGDRVVEVAFSSQDELMAELFPRAKHVRWNGGQPVVDRTERKYYADKPAAGFQGFLHTEEFVALGKHAGLSDRSPFASKSPCRVYESMITTLQKYPWYAVEHVTIRERRAIYDCTTTLVRILIENLRRANNRYSPLEPTPALLQELVVAALTCPGFSEKQKSNIVAQLHQNGFKSMADGHGINVRLGGNHELSTTWPFATLSIVPGTNMDLVKYYAGLFRQATEASQSPSLHDRQMAKSNGTKSGPMGEIHINYGKNVGDLSLAEVAKREYNKIEQLLGRVCKGGIGVSGSKPSSTVGGSSSSGSRHSMVSQT</sequence>
<dbReference type="OrthoDB" id="336240at2759"/>
<dbReference type="Gene3D" id="3.30.70.330">
    <property type="match status" value="1"/>
</dbReference>
<dbReference type="GO" id="GO:0003676">
    <property type="term" value="F:nucleic acid binding"/>
    <property type="evidence" value="ECO:0007669"/>
    <property type="project" value="InterPro"/>
</dbReference>
<name>N1Q2B5_DOTSN</name>
<dbReference type="EMBL" id="KB446535">
    <property type="protein sequence ID" value="EME48599.1"/>
    <property type="molecule type" value="Genomic_DNA"/>
</dbReference>
<accession>N1Q2B5</accession>
<gene>
    <name evidence="2" type="ORF">DOTSEDRAFT_49044</name>
</gene>
<feature type="region of interest" description="Disordered" evidence="1">
    <location>
        <begin position="1"/>
        <end position="123"/>
    </location>
</feature>
<feature type="compositionally biased region" description="Polar residues" evidence="1">
    <location>
        <begin position="85"/>
        <end position="94"/>
    </location>
</feature>
<reference evidence="3" key="1">
    <citation type="journal article" date="2012" name="PLoS Genet.">
        <title>The genomes of the fungal plant pathogens Cladosporium fulvum and Dothistroma septosporum reveal adaptation to different hosts and lifestyles but also signatures of common ancestry.</title>
        <authorList>
            <person name="de Wit P.J.G.M."/>
            <person name="van der Burgt A."/>
            <person name="Oekmen B."/>
            <person name="Stergiopoulos I."/>
            <person name="Abd-Elsalam K.A."/>
            <person name="Aerts A.L."/>
            <person name="Bahkali A.H."/>
            <person name="Beenen H.G."/>
            <person name="Chettri P."/>
            <person name="Cox M.P."/>
            <person name="Datema E."/>
            <person name="de Vries R.P."/>
            <person name="Dhillon B."/>
            <person name="Ganley A.R."/>
            <person name="Griffiths S.A."/>
            <person name="Guo Y."/>
            <person name="Hamelin R.C."/>
            <person name="Henrissat B."/>
            <person name="Kabir M.S."/>
            <person name="Jashni M.K."/>
            <person name="Kema G."/>
            <person name="Klaubauf S."/>
            <person name="Lapidus A."/>
            <person name="Levasseur A."/>
            <person name="Lindquist E."/>
            <person name="Mehrabi R."/>
            <person name="Ohm R.A."/>
            <person name="Owen T.J."/>
            <person name="Salamov A."/>
            <person name="Schwelm A."/>
            <person name="Schijlen E."/>
            <person name="Sun H."/>
            <person name="van den Burg H.A."/>
            <person name="van Ham R.C.H.J."/>
            <person name="Zhang S."/>
            <person name="Goodwin S.B."/>
            <person name="Grigoriev I.V."/>
            <person name="Collemare J."/>
            <person name="Bradshaw R.E."/>
        </authorList>
    </citation>
    <scope>NUCLEOTIDE SEQUENCE [LARGE SCALE GENOMIC DNA]</scope>
    <source>
        <strain evidence="3">NZE10 / CBS 128990</strain>
    </source>
</reference>
<dbReference type="SUPFAM" id="SSF54928">
    <property type="entry name" value="RNA-binding domain, RBD"/>
    <property type="match status" value="1"/>
</dbReference>
<dbReference type="HOGENOM" id="CLU_393804_0_0_1"/>
<dbReference type="OMA" id="HAVHIMM"/>